<protein>
    <submittedName>
        <fullName evidence="2">Uncharacterized protein</fullName>
    </submittedName>
</protein>
<name>A0A1C7MAE8_GRIFR</name>
<evidence type="ECO:0000256" key="1">
    <source>
        <dbReference type="SAM" id="MobiDB-lite"/>
    </source>
</evidence>
<feature type="compositionally biased region" description="Basic and acidic residues" evidence="1">
    <location>
        <begin position="226"/>
        <end position="235"/>
    </location>
</feature>
<reference evidence="2 3" key="1">
    <citation type="submission" date="2016-03" db="EMBL/GenBank/DDBJ databases">
        <title>Whole genome sequencing of Grifola frondosa 9006-11.</title>
        <authorList>
            <person name="Min B."/>
            <person name="Park H."/>
            <person name="Kim J.-G."/>
            <person name="Cho H."/>
            <person name="Oh Y.-L."/>
            <person name="Kong W.-S."/>
            <person name="Choi I.-G."/>
        </authorList>
    </citation>
    <scope>NUCLEOTIDE SEQUENCE [LARGE SCALE GENOMIC DNA]</scope>
    <source>
        <strain evidence="2 3">9006-11</strain>
    </source>
</reference>
<dbReference type="AlphaFoldDB" id="A0A1C7MAE8"/>
<evidence type="ECO:0000313" key="2">
    <source>
        <dbReference type="EMBL" id="OBZ73379.1"/>
    </source>
</evidence>
<feature type="region of interest" description="Disordered" evidence="1">
    <location>
        <begin position="14"/>
        <end position="272"/>
    </location>
</feature>
<comment type="caution">
    <text evidence="2">The sequence shown here is derived from an EMBL/GenBank/DDBJ whole genome shotgun (WGS) entry which is preliminary data.</text>
</comment>
<feature type="compositionally biased region" description="Polar residues" evidence="1">
    <location>
        <begin position="24"/>
        <end position="33"/>
    </location>
</feature>
<organism evidence="2 3">
    <name type="scientific">Grifola frondosa</name>
    <name type="common">Maitake</name>
    <name type="synonym">Polyporus frondosus</name>
    <dbReference type="NCBI Taxonomy" id="5627"/>
    <lineage>
        <taxon>Eukaryota</taxon>
        <taxon>Fungi</taxon>
        <taxon>Dikarya</taxon>
        <taxon>Basidiomycota</taxon>
        <taxon>Agaricomycotina</taxon>
        <taxon>Agaricomycetes</taxon>
        <taxon>Polyporales</taxon>
        <taxon>Grifolaceae</taxon>
        <taxon>Grifola</taxon>
    </lineage>
</organism>
<feature type="compositionally biased region" description="Low complexity" evidence="1">
    <location>
        <begin position="262"/>
        <end position="271"/>
    </location>
</feature>
<feature type="compositionally biased region" description="Low complexity" evidence="1">
    <location>
        <begin position="215"/>
        <end position="225"/>
    </location>
</feature>
<feature type="compositionally biased region" description="Basic residues" evidence="1">
    <location>
        <begin position="68"/>
        <end position="77"/>
    </location>
</feature>
<dbReference type="Proteomes" id="UP000092993">
    <property type="component" value="Unassembled WGS sequence"/>
</dbReference>
<proteinExistence type="predicted"/>
<evidence type="ECO:0000313" key="3">
    <source>
        <dbReference type="Proteomes" id="UP000092993"/>
    </source>
</evidence>
<feature type="region of interest" description="Disordered" evidence="1">
    <location>
        <begin position="359"/>
        <end position="384"/>
    </location>
</feature>
<sequence>MSKTTMQMLIATNESVASCDAPPNLQNMPSISTRLHKRAREEDDVGEGDGAFEHGTSEQDDFADVSHAPRRNRIKRIRHDDDVPPATQPSPTPNKRVHRPLPQTPARGKGKGKAREDYDDADDVRSHYRHIPQPSVRNNGKGKAREVGSDDYSDADDERPRPRPVIQTPVRGNGKRKAHAVDFGDDDADDERPRRKYPRTPRYSAHEVAHNASVLPRLPALPRTPLHGERRRHSDAVPSYDPYVAPMSVSRPGPMLPPGRRSPPNSRAPAPKTYDGIRVRIRGYHLGPGSVPPLNPYLPPSSSQSSDAPFAGTSIWGLRDGVADHEDGGDARSSASDAQRPVLYRAPLLRGDRWHGHIPAEHGPERLLPSPPRPGGGDMKRGLEEPIDPRYDASLLLFISIISDLFSSSLVFFHSAVLYILVSPSWNVNSCQVSSKVAFL</sequence>
<keyword evidence="3" id="KW-1185">Reference proteome</keyword>
<accession>A0A1C7MAE8</accession>
<gene>
    <name evidence="2" type="ORF">A0H81_07139</name>
</gene>
<dbReference type="EMBL" id="LUGG01000007">
    <property type="protein sequence ID" value="OBZ73379.1"/>
    <property type="molecule type" value="Genomic_DNA"/>
</dbReference>